<feature type="compositionally biased region" description="Polar residues" evidence="3">
    <location>
        <begin position="518"/>
        <end position="540"/>
    </location>
</feature>
<evidence type="ECO:0000259" key="4">
    <source>
        <dbReference type="PROSITE" id="PS50102"/>
    </source>
</evidence>
<keyword evidence="1 2" id="KW-0694">RNA-binding</keyword>
<feature type="compositionally biased region" description="Acidic residues" evidence="3">
    <location>
        <begin position="185"/>
        <end position="222"/>
    </location>
</feature>
<feature type="compositionally biased region" description="Basic residues" evidence="3">
    <location>
        <begin position="1"/>
        <end position="12"/>
    </location>
</feature>
<evidence type="ECO:0000256" key="3">
    <source>
        <dbReference type="SAM" id="MobiDB-lite"/>
    </source>
</evidence>
<dbReference type="GO" id="GO:0003723">
    <property type="term" value="F:RNA binding"/>
    <property type="evidence" value="ECO:0007669"/>
    <property type="project" value="UniProtKB-UniRule"/>
</dbReference>
<dbReference type="EMBL" id="JBCNJP010000018">
    <property type="protein sequence ID" value="KAK9063246.1"/>
    <property type="molecule type" value="Genomic_DNA"/>
</dbReference>
<evidence type="ECO:0000313" key="5">
    <source>
        <dbReference type="EMBL" id="KAK9063246.1"/>
    </source>
</evidence>
<dbReference type="Pfam" id="PF00076">
    <property type="entry name" value="RRM_1"/>
    <property type="match status" value="3"/>
</dbReference>
<sequence length="869" mass="97210">MPPRKASARRNKSSTTRTPTPAAPHELPAPAVRSETELAEDSKVKETEPEVLIPEDVSGSVPAESMAKEEVVPVNRAVEDVNEAEDDDDEDPEEIENVDDEKQGEESEKDEEDVVCPDAEIISAKEETTAVQVDEFETFNENNNDTALVVNNRDLKDTTEMVSIQESAQAVSTRTSSENNTALAVEDDSMVNMDNDETVDYSEEDDAYIEDEDEEEDDEDQDPSLIVQDSSPDNKKEKGTEIYVGKLDKNAVEDDLVTVFQRFGELISTRIVRKPNTNKSKGFAFVRFASVEQAKLALSELKDGLEVRGKRVVISASQDNDTLYLGNICKTWKKEQVLQQLNEYGIEHIEVLRVPEDSKIENKNKGFAFLEFRTHADAVAAFQRLKKPDVVFGRDVSARVAFAQTPMHSKDADLSQVNEVHLEGITKDWNEEKVKDICKKYGEIVNINLCPGKRNKRKDFGFVTFNSSESALACVEGINSTDIEGEAKIKASIAKPQQKGRIQKQGLHGGFKVEKQNGDSNIKSQPNSSKMKGVLNTQRSKINKRNPSKNAIRENTLKPQQKGPLKKDGESSKEAESSKMKGDNEPQQRKRKRKAFSEQKASARDLGTPKKQKNVGQGQNSQPDSRAGIHKRKNPLGNEVRGDRGNRNAQGKKPFKKQRGNMQGRERDNFRKPRSDTNSRRGHDDYINSTRYGPRYPASAPNAYHVASNHSLSTVRYKEMEPHAGYIEPAYGKPSGSYSGYVQPIVQSSHTQHQTVYLEPSSSQSHVYPRYLDRPATTQSHRGYIETTVAHEVQPYRDYRPHANVQIARDHYDPGRARIVRHDDRGAGVLTYVGGPPYQASQAPNHTSYYQAGPGGSYGGAYGNRRAYY</sequence>
<keyword evidence="6" id="KW-1185">Reference proteome</keyword>
<reference evidence="5 6" key="1">
    <citation type="submission" date="2024-04" db="EMBL/GenBank/DDBJ databases">
        <title>The reference genome of an endangered Asteraceae, Deinandra increscens subsp. villosa, native to the Central Coast of California.</title>
        <authorList>
            <person name="Guilliams M."/>
            <person name="Hasenstab-Lehman K."/>
            <person name="Meyer R."/>
            <person name="Mcevoy S."/>
        </authorList>
    </citation>
    <scope>NUCLEOTIDE SEQUENCE [LARGE SCALE GENOMIC DNA]</scope>
    <source>
        <tissue evidence="5">Leaf</tissue>
    </source>
</reference>
<dbReference type="CDD" id="cd00590">
    <property type="entry name" value="RRM_SF"/>
    <property type="match status" value="3"/>
</dbReference>
<accession>A0AAP0CW68</accession>
<comment type="caution">
    <text evidence="5">The sequence shown here is derived from an EMBL/GenBank/DDBJ whole genome shotgun (WGS) entry which is preliminary data.</text>
</comment>
<gene>
    <name evidence="5" type="ORF">SSX86_017116</name>
</gene>
<organism evidence="5 6">
    <name type="scientific">Deinandra increscens subsp. villosa</name>
    <dbReference type="NCBI Taxonomy" id="3103831"/>
    <lineage>
        <taxon>Eukaryota</taxon>
        <taxon>Viridiplantae</taxon>
        <taxon>Streptophyta</taxon>
        <taxon>Embryophyta</taxon>
        <taxon>Tracheophyta</taxon>
        <taxon>Spermatophyta</taxon>
        <taxon>Magnoliopsida</taxon>
        <taxon>eudicotyledons</taxon>
        <taxon>Gunneridae</taxon>
        <taxon>Pentapetalae</taxon>
        <taxon>asterids</taxon>
        <taxon>campanulids</taxon>
        <taxon>Asterales</taxon>
        <taxon>Asteraceae</taxon>
        <taxon>Asteroideae</taxon>
        <taxon>Heliantheae alliance</taxon>
        <taxon>Madieae</taxon>
        <taxon>Madiinae</taxon>
        <taxon>Deinandra</taxon>
    </lineage>
</organism>
<dbReference type="AlphaFoldDB" id="A0AAP0CW68"/>
<feature type="compositionally biased region" description="Basic and acidic residues" evidence="3">
    <location>
        <begin position="565"/>
        <end position="588"/>
    </location>
</feature>
<dbReference type="Gene3D" id="3.30.70.330">
    <property type="match status" value="3"/>
</dbReference>
<feature type="domain" description="RRM" evidence="4">
    <location>
        <begin position="418"/>
        <end position="496"/>
    </location>
</feature>
<dbReference type="InterPro" id="IPR012677">
    <property type="entry name" value="Nucleotide-bd_a/b_plait_sf"/>
</dbReference>
<feature type="domain" description="RRM" evidence="4">
    <location>
        <begin position="240"/>
        <end position="319"/>
    </location>
</feature>
<feature type="region of interest" description="Disordered" evidence="3">
    <location>
        <begin position="168"/>
        <end position="239"/>
    </location>
</feature>
<feature type="compositionally biased region" description="Polar residues" evidence="3">
    <location>
        <begin position="614"/>
        <end position="624"/>
    </location>
</feature>
<evidence type="ECO:0000256" key="1">
    <source>
        <dbReference type="ARBA" id="ARBA00022884"/>
    </source>
</evidence>
<feature type="compositionally biased region" description="Basic and acidic residues" evidence="3">
    <location>
        <begin position="34"/>
        <end position="48"/>
    </location>
</feature>
<dbReference type="InterPro" id="IPR035979">
    <property type="entry name" value="RBD_domain_sf"/>
</dbReference>
<evidence type="ECO:0000256" key="2">
    <source>
        <dbReference type="PROSITE-ProRule" id="PRU00176"/>
    </source>
</evidence>
<feature type="compositionally biased region" description="Basic and acidic residues" evidence="3">
    <location>
        <begin position="664"/>
        <end position="686"/>
    </location>
</feature>
<dbReference type="PANTHER" id="PTHR21245">
    <property type="entry name" value="HETEROGENEOUS NUCLEAR RIBONUCLEOPROTEIN"/>
    <property type="match status" value="1"/>
</dbReference>
<feature type="region of interest" description="Disordered" evidence="3">
    <location>
        <begin position="494"/>
        <end position="694"/>
    </location>
</feature>
<feature type="compositionally biased region" description="Acidic residues" evidence="3">
    <location>
        <begin position="80"/>
        <end position="99"/>
    </location>
</feature>
<feature type="domain" description="RRM" evidence="4">
    <location>
        <begin position="321"/>
        <end position="403"/>
    </location>
</feature>
<dbReference type="SMART" id="SM00360">
    <property type="entry name" value="RRM"/>
    <property type="match status" value="3"/>
</dbReference>
<feature type="compositionally biased region" description="Polar residues" evidence="3">
    <location>
        <begin position="168"/>
        <end position="182"/>
    </location>
</feature>
<name>A0AAP0CW68_9ASTR</name>
<proteinExistence type="predicted"/>
<dbReference type="InterPro" id="IPR000504">
    <property type="entry name" value="RRM_dom"/>
</dbReference>
<dbReference type="PROSITE" id="PS50102">
    <property type="entry name" value="RRM"/>
    <property type="match status" value="3"/>
</dbReference>
<dbReference type="Proteomes" id="UP001408789">
    <property type="component" value="Unassembled WGS sequence"/>
</dbReference>
<feature type="compositionally biased region" description="Low complexity" evidence="3">
    <location>
        <begin position="15"/>
        <end position="24"/>
    </location>
</feature>
<dbReference type="SUPFAM" id="SSF54928">
    <property type="entry name" value="RNA-binding domain, RBD"/>
    <property type="match status" value="2"/>
</dbReference>
<protein>
    <recommendedName>
        <fullName evidence="4">RRM domain-containing protein</fullName>
    </recommendedName>
</protein>
<feature type="region of interest" description="Disordered" evidence="3">
    <location>
        <begin position="1"/>
        <end position="114"/>
    </location>
</feature>
<evidence type="ECO:0000313" key="6">
    <source>
        <dbReference type="Proteomes" id="UP001408789"/>
    </source>
</evidence>